<feature type="region of interest" description="Disordered" evidence="1">
    <location>
        <begin position="144"/>
        <end position="242"/>
    </location>
</feature>
<proteinExistence type="predicted"/>
<feature type="compositionally biased region" description="Polar residues" evidence="1">
    <location>
        <begin position="177"/>
        <end position="201"/>
    </location>
</feature>
<dbReference type="HOGENOM" id="CLU_1148918_0_0_1"/>
<dbReference type="Proteomes" id="UP000011115">
    <property type="component" value="Unassembled WGS sequence"/>
</dbReference>
<keyword evidence="3" id="KW-1185">Reference proteome</keyword>
<evidence type="ECO:0008006" key="4">
    <source>
        <dbReference type="Google" id="ProtNLM"/>
    </source>
</evidence>
<protein>
    <recommendedName>
        <fullName evidence="4">Integrase core domain containing protein</fullName>
    </recommendedName>
</protein>
<name>M1DRS2_SOLTU</name>
<dbReference type="Gramene" id="PGSC0003DMT400093349">
    <property type="protein sequence ID" value="PGSC0003DMT400093349"/>
    <property type="gene ID" value="PGSC0003DMG400042920"/>
</dbReference>
<dbReference type="AlphaFoldDB" id="M1DRS2"/>
<dbReference type="InParanoid" id="M1DRS2"/>
<reference evidence="2" key="2">
    <citation type="submission" date="2015-06" db="UniProtKB">
        <authorList>
            <consortium name="EnsemblPlants"/>
        </authorList>
    </citation>
    <scope>IDENTIFICATION</scope>
    <source>
        <strain evidence="2">DM1-3 516 R44</strain>
    </source>
</reference>
<evidence type="ECO:0000313" key="2">
    <source>
        <dbReference type="EnsemblPlants" id="PGSC0003DMT400093349"/>
    </source>
</evidence>
<dbReference type="PaxDb" id="4113-PGSC0003DMT400093349"/>
<accession>M1DRS2</accession>
<evidence type="ECO:0000313" key="3">
    <source>
        <dbReference type="Proteomes" id="UP000011115"/>
    </source>
</evidence>
<reference evidence="3" key="1">
    <citation type="journal article" date="2011" name="Nature">
        <title>Genome sequence and analysis of the tuber crop potato.</title>
        <authorList>
            <consortium name="The Potato Genome Sequencing Consortium"/>
        </authorList>
    </citation>
    <scope>NUCLEOTIDE SEQUENCE [LARGE SCALE GENOMIC DNA]</scope>
    <source>
        <strain evidence="3">cv. DM1-3 516 R44</strain>
    </source>
</reference>
<sequence length="242" mass="26967">MSGNRIMGSGKERSVWASVADSTKGSLSNPMLVLSQPLLIILLSKLLNLTIYIYSDLRNKEEGIWIEEQSKDTNLEKRIKRVERMKKHKPGDHQVHLQRYPSGLPPSEMMILRDNILNFKQLEDMARTNLDMFPRKREWGIVINEGAANPPKKGKTSPPNRGKGKGKKPISEIPEHNSGSEGESFDSQAEFSESNDDQPLQSLREEIHARSHPNSSGVPEATSPPTDILPAPAPIVVPEPPV</sequence>
<evidence type="ECO:0000256" key="1">
    <source>
        <dbReference type="SAM" id="MobiDB-lite"/>
    </source>
</evidence>
<organism evidence="2 3">
    <name type="scientific">Solanum tuberosum</name>
    <name type="common">Potato</name>
    <dbReference type="NCBI Taxonomy" id="4113"/>
    <lineage>
        <taxon>Eukaryota</taxon>
        <taxon>Viridiplantae</taxon>
        <taxon>Streptophyta</taxon>
        <taxon>Embryophyta</taxon>
        <taxon>Tracheophyta</taxon>
        <taxon>Spermatophyta</taxon>
        <taxon>Magnoliopsida</taxon>
        <taxon>eudicotyledons</taxon>
        <taxon>Gunneridae</taxon>
        <taxon>Pentapetalae</taxon>
        <taxon>asterids</taxon>
        <taxon>lamiids</taxon>
        <taxon>Solanales</taxon>
        <taxon>Solanaceae</taxon>
        <taxon>Solanoideae</taxon>
        <taxon>Solaneae</taxon>
        <taxon>Solanum</taxon>
    </lineage>
</organism>
<dbReference type="EnsemblPlants" id="PGSC0003DMT400093349">
    <property type="protein sequence ID" value="PGSC0003DMT400093349"/>
    <property type="gene ID" value="PGSC0003DMG400042920"/>
</dbReference>
<feature type="compositionally biased region" description="Pro residues" evidence="1">
    <location>
        <begin position="231"/>
        <end position="242"/>
    </location>
</feature>